<evidence type="ECO:0000256" key="2">
    <source>
        <dbReference type="ARBA" id="ARBA00023002"/>
    </source>
</evidence>
<dbReference type="PANTHER" id="PTHR44196:SF2">
    <property type="entry name" value="SHORT-CHAIN DEHYDROGENASE-RELATED"/>
    <property type="match status" value="1"/>
</dbReference>
<dbReference type="PIRSF" id="PIRSF000126">
    <property type="entry name" value="11-beta-HSD1"/>
    <property type="match status" value="1"/>
</dbReference>
<accession>A0ABU2N2Q4</accession>
<dbReference type="EMBL" id="JAVREJ010000001">
    <property type="protein sequence ID" value="MDT0348200.1"/>
    <property type="molecule type" value="Genomic_DNA"/>
</dbReference>
<sequence>MPTAMITGATSGIGAAFVSRLARDGFDLVLVARDRGRLDTAAADARETGVVVEVLPADLALAAGRDQISARLADPDVAPIDLLVNNAGLATPGSLLTAGPDELQRQLDVNVTAVLHLTRAVLPGMIDRGRGAVVNVSSIAGFLPGRSPSYGADKAWVTSFTEGVAASLRGTRVRAMALCPGFVRTEFHERAGIDVGARRGPFWLEPARVVDDCLADLARGRVISVPSRQYRAIAVAADLLPRTLVRRLVGLAGRGRQAKP</sequence>
<dbReference type="InterPro" id="IPR002347">
    <property type="entry name" value="SDR_fam"/>
</dbReference>
<dbReference type="RefSeq" id="WP_311554097.1">
    <property type="nucleotide sequence ID" value="NZ_JAVREJ010000001.1"/>
</dbReference>
<dbReference type="EC" id="1.-.-.-" evidence="5"/>
<dbReference type="InterPro" id="IPR057326">
    <property type="entry name" value="KR_dom"/>
</dbReference>
<organism evidence="5 6">
    <name type="scientific">Pseudonocardia charpentierae</name>
    <dbReference type="NCBI Taxonomy" id="3075545"/>
    <lineage>
        <taxon>Bacteria</taxon>
        <taxon>Bacillati</taxon>
        <taxon>Actinomycetota</taxon>
        <taxon>Actinomycetes</taxon>
        <taxon>Pseudonocardiales</taxon>
        <taxon>Pseudonocardiaceae</taxon>
        <taxon>Pseudonocardia</taxon>
    </lineage>
</organism>
<dbReference type="SMART" id="SM00822">
    <property type="entry name" value="PKS_KR"/>
    <property type="match status" value="1"/>
</dbReference>
<evidence type="ECO:0000256" key="1">
    <source>
        <dbReference type="ARBA" id="ARBA00006484"/>
    </source>
</evidence>
<dbReference type="GO" id="GO:0016491">
    <property type="term" value="F:oxidoreductase activity"/>
    <property type="evidence" value="ECO:0007669"/>
    <property type="project" value="UniProtKB-KW"/>
</dbReference>
<evidence type="ECO:0000259" key="4">
    <source>
        <dbReference type="SMART" id="SM00822"/>
    </source>
</evidence>
<dbReference type="Pfam" id="PF00106">
    <property type="entry name" value="adh_short"/>
    <property type="match status" value="1"/>
</dbReference>
<protein>
    <submittedName>
        <fullName evidence="5">SDR family oxidoreductase</fullName>
        <ecNumber evidence="5">1.-.-.-</ecNumber>
    </submittedName>
</protein>
<evidence type="ECO:0000313" key="6">
    <source>
        <dbReference type="Proteomes" id="UP001183202"/>
    </source>
</evidence>
<reference evidence="6" key="1">
    <citation type="submission" date="2023-07" db="EMBL/GenBank/DDBJ databases">
        <title>30 novel species of actinomycetes from the DSMZ collection.</title>
        <authorList>
            <person name="Nouioui I."/>
        </authorList>
    </citation>
    <scope>NUCLEOTIDE SEQUENCE [LARGE SCALE GENOMIC DNA]</scope>
    <source>
        <strain evidence="6">DSM 45834</strain>
    </source>
</reference>
<dbReference type="CDD" id="cd05233">
    <property type="entry name" value="SDR_c"/>
    <property type="match status" value="1"/>
</dbReference>
<dbReference type="PRINTS" id="PR00081">
    <property type="entry name" value="GDHRDH"/>
</dbReference>
<keyword evidence="6" id="KW-1185">Reference proteome</keyword>
<dbReference type="InterPro" id="IPR036291">
    <property type="entry name" value="NAD(P)-bd_dom_sf"/>
</dbReference>
<dbReference type="Gene3D" id="3.40.50.720">
    <property type="entry name" value="NAD(P)-binding Rossmann-like Domain"/>
    <property type="match status" value="1"/>
</dbReference>
<feature type="domain" description="Ketoreductase" evidence="4">
    <location>
        <begin position="2"/>
        <end position="186"/>
    </location>
</feature>
<evidence type="ECO:0000256" key="3">
    <source>
        <dbReference type="RuleBase" id="RU000363"/>
    </source>
</evidence>
<evidence type="ECO:0000313" key="5">
    <source>
        <dbReference type="EMBL" id="MDT0348200.1"/>
    </source>
</evidence>
<dbReference type="PRINTS" id="PR00080">
    <property type="entry name" value="SDRFAMILY"/>
</dbReference>
<keyword evidence="2 5" id="KW-0560">Oxidoreductase</keyword>
<dbReference type="PANTHER" id="PTHR44196">
    <property type="entry name" value="DEHYDROGENASE/REDUCTASE SDR FAMILY MEMBER 7B"/>
    <property type="match status" value="1"/>
</dbReference>
<dbReference type="SUPFAM" id="SSF51735">
    <property type="entry name" value="NAD(P)-binding Rossmann-fold domains"/>
    <property type="match status" value="1"/>
</dbReference>
<name>A0ABU2N2Q4_9PSEU</name>
<proteinExistence type="inferred from homology"/>
<gene>
    <name evidence="5" type="ORF">RM445_01505</name>
</gene>
<comment type="similarity">
    <text evidence="1 3">Belongs to the short-chain dehydrogenases/reductases (SDR) family.</text>
</comment>
<dbReference type="Proteomes" id="UP001183202">
    <property type="component" value="Unassembled WGS sequence"/>
</dbReference>
<comment type="caution">
    <text evidence="5">The sequence shown here is derived from an EMBL/GenBank/DDBJ whole genome shotgun (WGS) entry which is preliminary data.</text>
</comment>